<reference evidence="1 2" key="1">
    <citation type="journal article" date="2022" name="Syst. Appl. Microbiol.">
        <title>Natronocalculus amylovorans gen. nov., sp. nov., and Natranaeroarchaeum aerophilus sp. nov., dominant culturable amylolytic natronoarchaea from hypersaline soda lakes in southwestern Siberia.</title>
        <authorList>
            <person name="Sorokin D.Y."/>
            <person name="Elcheninov A.G."/>
            <person name="Khizhniak T.V."/>
            <person name="Koenen M."/>
            <person name="Bale N.J."/>
            <person name="Damste J.S.S."/>
            <person name="Kublanov I.V."/>
        </authorList>
    </citation>
    <scope>NUCLEOTIDE SEQUENCE [LARGE SCALE GENOMIC DNA]</scope>
    <source>
        <strain evidence="1 2">AArc-St1-1</strain>
    </source>
</reference>
<gene>
    <name evidence="1" type="ORF">AArcSt11_16690</name>
</gene>
<organism evidence="1 2">
    <name type="scientific">Natranaeroarchaeum aerophilus</name>
    <dbReference type="NCBI Taxonomy" id="2917711"/>
    <lineage>
        <taxon>Archaea</taxon>
        <taxon>Methanobacteriati</taxon>
        <taxon>Methanobacteriota</taxon>
        <taxon>Stenosarchaea group</taxon>
        <taxon>Halobacteria</taxon>
        <taxon>Halobacteriales</taxon>
        <taxon>Natronoarchaeaceae</taxon>
        <taxon>Natranaeroarchaeum</taxon>
    </lineage>
</organism>
<dbReference type="EMBL" id="JAKRVY010000021">
    <property type="protein sequence ID" value="MCL9815289.1"/>
    <property type="molecule type" value="Genomic_DNA"/>
</dbReference>
<accession>A0AAE3FTX3</accession>
<evidence type="ECO:0000313" key="2">
    <source>
        <dbReference type="Proteomes" id="UP001202674"/>
    </source>
</evidence>
<sequence>MLKAAVFVKPHTGIVQISILDGVIDRVVHSSYKNLQKIDKGYRLFYFMGLLQSILGSPSPPDESESKPMIDLPKDEYTVVYPVAVRRSQLTAFQTVIEAEQKIPRNEGPGTGLLTDALDDTWKETVPGDKTWQESMEETRTNAKDTIKGWLKSTHGELNVVFLPANTTFRLEAFLVSCETRADIEEDPFTLPDEFVEAVSLLKALRTAEDEKEPVFVHQDQLPN</sequence>
<evidence type="ECO:0000313" key="1">
    <source>
        <dbReference type="EMBL" id="MCL9815289.1"/>
    </source>
</evidence>
<dbReference type="RefSeq" id="WP_250598815.1">
    <property type="nucleotide sequence ID" value="NZ_JAKRVY010000021.1"/>
</dbReference>
<dbReference type="AlphaFoldDB" id="A0AAE3FTX3"/>
<dbReference type="Proteomes" id="UP001202674">
    <property type="component" value="Unassembled WGS sequence"/>
</dbReference>
<proteinExistence type="predicted"/>
<keyword evidence="2" id="KW-1185">Reference proteome</keyword>
<protein>
    <submittedName>
        <fullName evidence="1">Uncharacterized protein</fullName>
    </submittedName>
</protein>
<name>A0AAE3FTX3_9EURY</name>
<comment type="caution">
    <text evidence="1">The sequence shown here is derived from an EMBL/GenBank/DDBJ whole genome shotgun (WGS) entry which is preliminary data.</text>
</comment>